<evidence type="ECO:0000256" key="9">
    <source>
        <dbReference type="ARBA" id="ARBA00032005"/>
    </source>
</evidence>
<evidence type="ECO:0000256" key="15">
    <source>
        <dbReference type="RuleBase" id="RU364006"/>
    </source>
</evidence>
<sequence length="130" mass="13932">MTGAAWRQELVAAALAAREQAYAPYSGIRVGAALLTREGRLFTGANVENASYGLTICAERVAAVKAVTAGCRDFVAIAVAWNREGFCYPCGACRQVLYEFGPQMRVLVVEASGDYREEALVALLPHAFGK</sequence>
<dbReference type="OrthoDB" id="9795347at2"/>
<dbReference type="PANTHER" id="PTHR11644">
    <property type="entry name" value="CYTIDINE DEAMINASE"/>
    <property type="match status" value="1"/>
</dbReference>
<keyword evidence="7 15" id="KW-0378">Hydrolase</keyword>
<comment type="caution">
    <text evidence="17">The sequence shown here is derived from an EMBL/GenBank/DDBJ whole genome shotgun (WGS) entry which is preliminary data.</text>
</comment>
<feature type="active site" description="Proton donor" evidence="12">
    <location>
        <position position="59"/>
    </location>
</feature>
<dbReference type="EC" id="3.5.4.5" evidence="4 15"/>
<dbReference type="Proteomes" id="UP000282654">
    <property type="component" value="Unassembled WGS sequence"/>
</dbReference>
<comment type="similarity">
    <text evidence="3 15">Belongs to the cytidine and deoxycytidylate deaminase family.</text>
</comment>
<evidence type="ECO:0000256" key="1">
    <source>
        <dbReference type="ARBA" id="ARBA00001947"/>
    </source>
</evidence>
<dbReference type="InterPro" id="IPR002125">
    <property type="entry name" value="CMP_dCMP_dom"/>
</dbReference>
<dbReference type="RefSeq" id="WP_123927700.1">
    <property type="nucleotide sequence ID" value="NZ_RKRE01000001.1"/>
</dbReference>
<dbReference type="GO" id="GO:0005829">
    <property type="term" value="C:cytosol"/>
    <property type="evidence" value="ECO:0007669"/>
    <property type="project" value="TreeGrafter"/>
</dbReference>
<comment type="cofactor">
    <cofactor evidence="1 14 15">
        <name>Zn(2+)</name>
        <dbReference type="ChEBI" id="CHEBI:29105"/>
    </cofactor>
</comment>
<evidence type="ECO:0000256" key="3">
    <source>
        <dbReference type="ARBA" id="ARBA00006576"/>
    </source>
</evidence>
<evidence type="ECO:0000256" key="11">
    <source>
        <dbReference type="ARBA" id="ARBA00049558"/>
    </source>
</evidence>
<comment type="catalytic activity">
    <reaction evidence="11 15">
        <text>cytidine + H2O + H(+) = uridine + NH4(+)</text>
        <dbReference type="Rhea" id="RHEA:16069"/>
        <dbReference type="ChEBI" id="CHEBI:15377"/>
        <dbReference type="ChEBI" id="CHEBI:15378"/>
        <dbReference type="ChEBI" id="CHEBI:16704"/>
        <dbReference type="ChEBI" id="CHEBI:17562"/>
        <dbReference type="ChEBI" id="CHEBI:28938"/>
        <dbReference type="EC" id="3.5.4.5"/>
    </reaction>
</comment>
<dbReference type="PROSITE" id="PS51747">
    <property type="entry name" value="CYT_DCMP_DEAMINASES_2"/>
    <property type="match status" value="1"/>
</dbReference>
<evidence type="ECO:0000256" key="2">
    <source>
        <dbReference type="ARBA" id="ARBA00003949"/>
    </source>
</evidence>
<dbReference type="GO" id="GO:0072527">
    <property type="term" value="P:pyrimidine-containing compound metabolic process"/>
    <property type="evidence" value="ECO:0007669"/>
    <property type="project" value="UniProtKB-ARBA"/>
</dbReference>
<dbReference type="InterPro" id="IPR016193">
    <property type="entry name" value="Cytidine_deaminase-like"/>
</dbReference>
<dbReference type="AlphaFoldDB" id="A0A3N5AXJ4"/>
<keyword evidence="6 14" id="KW-0479">Metal-binding</keyword>
<accession>A0A3N5AXJ4</accession>
<dbReference type="InterPro" id="IPR050202">
    <property type="entry name" value="Cyt/Deoxycyt_deaminase"/>
</dbReference>
<proteinExistence type="inferred from homology"/>
<dbReference type="NCBIfam" id="TIGR01354">
    <property type="entry name" value="cyt_deam_tetra"/>
    <property type="match status" value="1"/>
</dbReference>
<dbReference type="GO" id="GO:0008270">
    <property type="term" value="F:zinc ion binding"/>
    <property type="evidence" value="ECO:0007669"/>
    <property type="project" value="UniProtKB-UniRule"/>
</dbReference>
<evidence type="ECO:0000256" key="13">
    <source>
        <dbReference type="PIRSR" id="PIRSR606262-2"/>
    </source>
</evidence>
<evidence type="ECO:0000256" key="10">
    <source>
        <dbReference type="ARBA" id="ARBA00049252"/>
    </source>
</evidence>
<evidence type="ECO:0000256" key="7">
    <source>
        <dbReference type="ARBA" id="ARBA00022801"/>
    </source>
</evidence>
<organism evidence="17 18">
    <name type="scientific">Thermodesulfitimonas autotrophica</name>
    <dbReference type="NCBI Taxonomy" id="1894989"/>
    <lineage>
        <taxon>Bacteria</taxon>
        <taxon>Bacillati</taxon>
        <taxon>Bacillota</taxon>
        <taxon>Clostridia</taxon>
        <taxon>Thermoanaerobacterales</taxon>
        <taxon>Thermoanaerobacteraceae</taxon>
        <taxon>Thermodesulfitimonas</taxon>
    </lineage>
</organism>
<evidence type="ECO:0000256" key="12">
    <source>
        <dbReference type="PIRSR" id="PIRSR606262-1"/>
    </source>
</evidence>
<evidence type="ECO:0000259" key="16">
    <source>
        <dbReference type="PROSITE" id="PS51747"/>
    </source>
</evidence>
<dbReference type="NCBIfam" id="NF004064">
    <property type="entry name" value="PRK05578.1"/>
    <property type="match status" value="1"/>
</dbReference>
<evidence type="ECO:0000313" key="18">
    <source>
        <dbReference type="Proteomes" id="UP000282654"/>
    </source>
</evidence>
<dbReference type="GO" id="GO:0004126">
    <property type="term" value="F:cytidine deaminase activity"/>
    <property type="evidence" value="ECO:0007669"/>
    <property type="project" value="UniProtKB-UniRule"/>
</dbReference>
<feature type="binding site" evidence="13">
    <location>
        <begin position="46"/>
        <end position="52"/>
    </location>
    <ligand>
        <name>substrate</name>
    </ligand>
</feature>
<dbReference type="InterPro" id="IPR006262">
    <property type="entry name" value="Cyt_deam_tetra"/>
</dbReference>
<comment type="function">
    <text evidence="2 15">This enzyme scavenges exogenous and endogenous cytidine and 2'-deoxycytidine for UMP synthesis.</text>
</comment>
<evidence type="ECO:0000256" key="4">
    <source>
        <dbReference type="ARBA" id="ARBA00012783"/>
    </source>
</evidence>
<keyword evidence="18" id="KW-1185">Reference proteome</keyword>
<feature type="binding site" evidence="14">
    <location>
        <position position="57"/>
    </location>
    <ligand>
        <name>Zn(2+)</name>
        <dbReference type="ChEBI" id="CHEBI:29105"/>
        <note>catalytic</note>
    </ligand>
</feature>
<keyword evidence="8 14" id="KW-0862">Zinc</keyword>
<feature type="binding site" evidence="14">
    <location>
        <position position="90"/>
    </location>
    <ligand>
        <name>Zn(2+)</name>
        <dbReference type="ChEBI" id="CHEBI:29105"/>
        <note>catalytic</note>
    </ligand>
</feature>
<dbReference type="PANTHER" id="PTHR11644:SF2">
    <property type="entry name" value="CYTIDINE DEAMINASE"/>
    <property type="match status" value="1"/>
</dbReference>
<gene>
    <name evidence="17" type="ORF">EDD75_0569</name>
</gene>
<dbReference type="SUPFAM" id="SSF53927">
    <property type="entry name" value="Cytidine deaminase-like"/>
    <property type="match status" value="1"/>
</dbReference>
<dbReference type="Gene3D" id="3.40.140.10">
    <property type="entry name" value="Cytidine Deaminase, domain 2"/>
    <property type="match status" value="1"/>
</dbReference>
<dbReference type="Pfam" id="PF00383">
    <property type="entry name" value="dCMP_cyt_deam_1"/>
    <property type="match status" value="1"/>
</dbReference>
<reference evidence="17 18" key="1">
    <citation type="submission" date="2018-11" db="EMBL/GenBank/DDBJ databases">
        <title>Genomic Encyclopedia of Type Strains, Phase IV (KMG-IV): sequencing the most valuable type-strain genomes for metagenomic binning, comparative biology and taxonomic classification.</title>
        <authorList>
            <person name="Goeker M."/>
        </authorList>
    </citation>
    <scope>NUCLEOTIDE SEQUENCE [LARGE SCALE GENOMIC DNA]</scope>
    <source>
        <strain evidence="17 18">DSM 102936</strain>
    </source>
</reference>
<dbReference type="CDD" id="cd01283">
    <property type="entry name" value="cytidine_deaminase"/>
    <property type="match status" value="1"/>
</dbReference>
<dbReference type="GO" id="GO:0055086">
    <property type="term" value="P:nucleobase-containing small molecule metabolic process"/>
    <property type="evidence" value="ECO:0007669"/>
    <property type="project" value="UniProtKB-ARBA"/>
</dbReference>
<evidence type="ECO:0000256" key="6">
    <source>
        <dbReference type="ARBA" id="ARBA00022723"/>
    </source>
</evidence>
<feature type="domain" description="CMP/dCMP-type deaminase" evidence="16">
    <location>
        <begin position="5"/>
        <end position="130"/>
    </location>
</feature>
<comment type="catalytic activity">
    <reaction evidence="10 15">
        <text>2'-deoxycytidine + H2O + H(+) = 2'-deoxyuridine + NH4(+)</text>
        <dbReference type="Rhea" id="RHEA:13433"/>
        <dbReference type="ChEBI" id="CHEBI:15377"/>
        <dbReference type="ChEBI" id="CHEBI:15378"/>
        <dbReference type="ChEBI" id="CHEBI:15698"/>
        <dbReference type="ChEBI" id="CHEBI:16450"/>
        <dbReference type="ChEBI" id="CHEBI:28938"/>
        <dbReference type="EC" id="3.5.4.5"/>
    </reaction>
</comment>
<name>A0A3N5AXJ4_9THEO</name>
<protein>
    <recommendedName>
        <fullName evidence="5 15">Cytidine deaminase</fullName>
        <ecNumber evidence="4 15">3.5.4.5</ecNumber>
    </recommendedName>
    <alternativeName>
        <fullName evidence="9 15">Cytidine aminohydrolase</fullName>
    </alternativeName>
</protein>
<evidence type="ECO:0000256" key="14">
    <source>
        <dbReference type="PIRSR" id="PIRSR606262-3"/>
    </source>
</evidence>
<evidence type="ECO:0000256" key="5">
    <source>
        <dbReference type="ARBA" id="ARBA00018266"/>
    </source>
</evidence>
<evidence type="ECO:0000256" key="8">
    <source>
        <dbReference type="ARBA" id="ARBA00022833"/>
    </source>
</evidence>
<evidence type="ECO:0000313" key="17">
    <source>
        <dbReference type="EMBL" id="RPF49749.1"/>
    </source>
</evidence>
<dbReference type="EMBL" id="RKRE01000001">
    <property type="protein sequence ID" value="RPF49749.1"/>
    <property type="molecule type" value="Genomic_DNA"/>
</dbReference>
<dbReference type="FunFam" id="3.40.140.10:FF:000008">
    <property type="entry name" value="Cytidine deaminase"/>
    <property type="match status" value="1"/>
</dbReference>
<feature type="binding site" evidence="14">
    <location>
        <position position="93"/>
    </location>
    <ligand>
        <name>Zn(2+)</name>
        <dbReference type="ChEBI" id="CHEBI:29105"/>
        <note>catalytic</note>
    </ligand>
</feature>